<keyword evidence="6" id="KW-1185">Reference proteome</keyword>
<dbReference type="Gene3D" id="3.60.21.10">
    <property type="match status" value="1"/>
</dbReference>
<dbReference type="PRINTS" id="PR01607">
    <property type="entry name" value="APYRASEFAMLY"/>
</dbReference>
<dbReference type="InterPro" id="IPR006146">
    <property type="entry name" value="5'-Nucleotdase_CS"/>
</dbReference>
<protein>
    <submittedName>
        <fullName evidence="5">5'-Nucleotidase domain protein</fullName>
    </submittedName>
</protein>
<feature type="chain" id="PRO_5039764151" evidence="2">
    <location>
        <begin position="27"/>
        <end position="692"/>
    </location>
</feature>
<dbReference type="Proteomes" id="UP000000716">
    <property type="component" value="Chromosome"/>
</dbReference>
<dbReference type="GO" id="GO:0016788">
    <property type="term" value="F:hydrolase activity, acting on ester bonds"/>
    <property type="evidence" value="ECO:0007669"/>
    <property type="project" value="InterPro"/>
</dbReference>
<dbReference type="AlphaFoldDB" id="C4L6G6"/>
<dbReference type="EMBL" id="CP001615">
    <property type="protein sequence ID" value="ACQ69997.1"/>
    <property type="molecule type" value="Genomic_DNA"/>
</dbReference>
<proteinExistence type="inferred from homology"/>
<evidence type="ECO:0000313" key="6">
    <source>
        <dbReference type="Proteomes" id="UP000000716"/>
    </source>
</evidence>
<dbReference type="GO" id="GO:0000166">
    <property type="term" value="F:nucleotide binding"/>
    <property type="evidence" value="ECO:0007669"/>
    <property type="project" value="UniProtKB-KW"/>
</dbReference>
<feature type="domain" description="Calcineurin-like phosphoesterase" evidence="3">
    <location>
        <begin position="179"/>
        <end position="397"/>
    </location>
</feature>
<dbReference type="GO" id="GO:0046872">
    <property type="term" value="F:metal ion binding"/>
    <property type="evidence" value="ECO:0007669"/>
    <property type="project" value="InterPro"/>
</dbReference>
<dbReference type="Gene3D" id="3.90.780.10">
    <property type="entry name" value="5'-Nucleotidase, C-terminal domain"/>
    <property type="match status" value="1"/>
</dbReference>
<feature type="domain" description="5'-Nucleotidase C-terminal" evidence="4">
    <location>
        <begin position="497"/>
        <end position="647"/>
    </location>
</feature>
<evidence type="ECO:0000256" key="1">
    <source>
        <dbReference type="ARBA" id="ARBA00022729"/>
    </source>
</evidence>
<dbReference type="KEGG" id="eat:EAT1b_1069"/>
<dbReference type="InterPro" id="IPR029052">
    <property type="entry name" value="Metallo-depent_PP-like"/>
</dbReference>
<evidence type="ECO:0000259" key="3">
    <source>
        <dbReference type="Pfam" id="PF00149"/>
    </source>
</evidence>
<dbReference type="SUPFAM" id="SSF56300">
    <property type="entry name" value="Metallo-dependent phosphatases"/>
    <property type="match status" value="1"/>
</dbReference>
<evidence type="ECO:0000313" key="5">
    <source>
        <dbReference type="EMBL" id="ACQ69997.1"/>
    </source>
</evidence>
<dbReference type="HOGENOM" id="CLU_005854_7_3_9"/>
<dbReference type="PANTHER" id="PTHR11575:SF24">
    <property type="entry name" value="5'-NUCLEOTIDASE"/>
    <property type="match status" value="1"/>
</dbReference>
<dbReference type="Pfam" id="PF02872">
    <property type="entry name" value="5_nucleotid_C"/>
    <property type="match status" value="1"/>
</dbReference>
<keyword evidence="2" id="KW-0547">Nucleotide-binding</keyword>
<dbReference type="eggNOG" id="COG0737">
    <property type="taxonomic scope" value="Bacteria"/>
</dbReference>
<dbReference type="SUPFAM" id="SSF55816">
    <property type="entry name" value="5'-nucleotidase (syn. UDP-sugar hydrolase), C-terminal domain"/>
    <property type="match status" value="1"/>
</dbReference>
<keyword evidence="2" id="KW-0378">Hydrolase</keyword>
<evidence type="ECO:0000259" key="4">
    <source>
        <dbReference type="Pfam" id="PF02872"/>
    </source>
</evidence>
<dbReference type="GO" id="GO:0009166">
    <property type="term" value="P:nucleotide catabolic process"/>
    <property type="evidence" value="ECO:0007669"/>
    <property type="project" value="InterPro"/>
</dbReference>
<organism evidence="5 6">
    <name type="scientific">Exiguobacterium sp. (strain ATCC BAA-1283 / AT1b)</name>
    <dbReference type="NCBI Taxonomy" id="360911"/>
    <lineage>
        <taxon>Bacteria</taxon>
        <taxon>Bacillati</taxon>
        <taxon>Bacillota</taxon>
        <taxon>Bacilli</taxon>
        <taxon>Bacillales</taxon>
        <taxon>Bacillales Family XII. Incertae Sedis</taxon>
        <taxon>Exiguobacterium</taxon>
    </lineage>
</organism>
<dbReference type="InterPro" id="IPR036907">
    <property type="entry name" value="5'-Nucleotdase_C_sf"/>
</dbReference>
<gene>
    <name evidence="5" type="ordered locus">EAT1b_1069</name>
</gene>
<dbReference type="STRING" id="360911.EAT1b_1069"/>
<sequence>MAKKSSRKLYTALAVAAVSTASLTPAAVTEAAPKASVVKAKSGYVYKGDLDAALDATYKGAPIYWYKSSVDLEKLGTFQTARGIVKGKGMYIEKRVRVLDHPLEILPPSEPLVFKQGKPAVGIVKQDVRFASGTYEKPVRWSGINTDEVGEFVATATYTNRGKTITLEVPYKVEGYKLSIMHTNDTHAALKYAPNRATAIKQVRAEKPDSLLIDAGDVFSGSLYFNEFKGQADLKLMNYMKYDLMVPGNHEFDLGTEQGHKELSDFVRYANFPFVSSNVDYSKDQYMKNLYRNETTDKAYNGRLYEGVIKVVDGKKVGFFGLTTEETASIASPGPIEFQNYIDEAQKAVDAFEEMGVDQIVAVSHLGFNDNPAFDNDQLLAENVDGIDIIVGGHTHTRLNQPVMVTEGKTEPTLIVQAYQYSEFLGTLDVEFDKDGKIVKHAGSLIDVKALQPDPYAVSLLAPFKEVVDGISNDPIGVTLTAPLLNPRVDDEGNETGVSVRKNETALGNLITDGMLTKAKEYDSAVIGAVQNGGGIRAKIDQGPITTGEVLTTLPFGNTLAIMDLKGSELKAAFERSVGVYPLESGGFLHVSGFKVLFDSSKPAGERIVSLEYNNGSEFVAVDDATSYKVATNFFTAQGGDNYAEFKKAFDEGRVNDLGLIDWENFRDHLISLGEEVTPAVEGRIVDVNAAE</sequence>
<keyword evidence="1 2" id="KW-0732">Signal</keyword>
<dbReference type="PROSITE" id="PS00785">
    <property type="entry name" value="5_NUCLEOTIDASE_1"/>
    <property type="match status" value="1"/>
</dbReference>
<dbReference type="InterPro" id="IPR004843">
    <property type="entry name" value="Calcineurin-like_PHP"/>
</dbReference>
<name>C4L6G6_EXISA</name>
<reference evidence="5 6" key="1">
    <citation type="journal article" date="2011" name="J. Bacteriol.">
        <title>Complete genome sequence of the Thermophilic Bacterium Exiguobacterium sp. AT1b.</title>
        <authorList>
            <person name="Vishnivetskaya T.A."/>
            <person name="Lucas S."/>
            <person name="Copeland A."/>
            <person name="Lapidus A."/>
            <person name="Glavina Del Rio T."/>
            <person name="Dalin E."/>
            <person name="Tice H."/>
            <person name="Bruce D.C."/>
            <person name="Goodwin L.A."/>
            <person name="Pitluck S."/>
            <person name="Saunders E."/>
            <person name="Brettin T."/>
            <person name="Detter C."/>
            <person name="Han C."/>
            <person name="Larimer F."/>
            <person name="Land M.L."/>
            <person name="Hauser L.J."/>
            <person name="Kyrpides N.C."/>
            <person name="Ovchinnikova G."/>
            <person name="Kathariou S."/>
            <person name="Ramaley R.F."/>
            <person name="Rodrigues D.F."/>
            <person name="Hendrix C."/>
            <person name="Richardson P."/>
            <person name="Tiedje J.M."/>
        </authorList>
    </citation>
    <scope>NUCLEOTIDE SEQUENCE [LARGE SCALE GENOMIC DNA]</scope>
    <source>
        <strain evidence="6">ATCC BAA-1283 / AT1b</strain>
    </source>
</reference>
<dbReference type="PANTHER" id="PTHR11575">
    <property type="entry name" value="5'-NUCLEOTIDASE-RELATED"/>
    <property type="match status" value="1"/>
</dbReference>
<feature type="signal peptide" evidence="2">
    <location>
        <begin position="1"/>
        <end position="26"/>
    </location>
</feature>
<accession>C4L6G6</accession>
<dbReference type="Pfam" id="PF00149">
    <property type="entry name" value="Metallophos"/>
    <property type="match status" value="1"/>
</dbReference>
<dbReference type="OrthoDB" id="9801679at2"/>
<comment type="similarity">
    <text evidence="2">Belongs to the 5'-nucleotidase family.</text>
</comment>
<dbReference type="InterPro" id="IPR006179">
    <property type="entry name" value="5_nucleotidase/apyrase"/>
</dbReference>
<evidence type="ECO:0000256" key="2">
    <source>
        <dbReference type="RuleBase" id="RU362119"/>
    </source>
</evidence>
<dbReference type="RefSeq" id="WP_012727116.1">
    <property type="nucleotide sequence ID" value="NC_012673.1"/>
</dbReference>
<dbReference type="InterPro" id="IPR008334">
    <property type="entry name" value="5'-Nucleotdase_C"/>
</dbReference>